<proteinExistence type="predicted"/>
<dbReference type="AlphaFoldDB" id="A0A8S3UUN9"/>
<feature type="compositionally biased region" description="Polar residues" evidence="1">
    <location>
        <begin position="161"/>
        <end position="191"/>
    </location>
</feature>
<name>A0A8S3UUN9_MYTED</name>
<accession>A0A8S3UUN9</accession>
<evidence type="ECO:0000256" key="1">
    <source>
        <dbReference type="SAM" id="MobiDB-lite"/>
    </source>
</evidence>
<comment type="caution">
    <text evidence="2">The sequence shown here is derived from an EMBL/GenBank/DDBJ whole genome shotgun (WGS) entry which is preliminary data.</text>
</comment>
<feature type="compositionally biased region" description="Polar residues" evidence="1">
    <location>
        <begin position="137"/>
        <end position="153"/>
    </location>
</feature>
<dbReference type="OrthoDB" id="7474049at2759"/>
<reference evidence="2" key="1">
    <citation type="submission" date="2021-03" db="EMBL/GenBank/DDBJ databases">
        <authorList>
            <person name="Bekaert M."/>
        </authorList>
    </citation>
    <scope>NUCLEOTIDE SEQUENCE</scope>
</reference>
<organism evidence="2 3">
    <name type="scientific">Mytilus edulis</name>
    <name type="common">Blue mussel</name>
    <dbReference type="NCBI Taxonomy" id="6550"/>
    <lineage>
        <taxon>Eukaryota</taxon>
        <taxon>Metazoa</taxon>
        <taxon>Spiralia</taxon>
        <taxon>Lophotrochozoa</taxon>
        <taxon>Mollusca</taxon>
        <taxon>Bivalvia</taxon>
        <taxon>Autobranchia</taxon>
        <taxon>Pteriomorphia</taxon>
        <taxon>Mytilida</taxon>
        <taxon>Mytiloidea</taxon>
        <taxon>Mytilidae</taxon>
        <taxon>Mytilinae</taxon>
        <taxon>Mytilus</taxon>
    </lineage>
</organism>
<gene>
    <name evidence="2" type="ORF">MEDL_61184</name>
</gene>
<evidence type="ECO:0000313" key="3">
    <source>
        <dbReference type="Proteomes" id="UP000683360"/>
    </source>
</evidence>
<feature type="region of interest" description="Disordered" evidence="1">
    <location>
        <begin position="132"/>
        <end position="191"/>
    </location>
</feature>
<protein>
    <submittedName>
        <fullName evidence="2">Uncharacterized protein</fullName>
    </submittedName>
</protein>
<keyword evidence="3" id="KW-1185">Reference proteome</keyword>
<dbReference type="Proteomes" id="UP000683360">
    <property type="component" value="Unassembled WGS sequence"/>
</dbReference>
<evidence type="ECO:0000313" key="2">
    <source>
        <dbReference type="EMBL" id="CAG2249281.1"/>
    </source>
</evidence>
<dbReference type="EMBL" id="CAJPWZ010002969">
    <property type="protein sequence ID" value="CAG2249281.1"/>
    <property type="molecule type" value="Genomic_DNA"/>
</dbReference>
<sequence length="293" mass="32834">MKCSSSPPTSMPTPADDNIQLSAIMNMINKLSYNFNSVATRLENRMCEIEGNVEKRHTVKFNTVIHDRVQKEEENDISILLSKDTGLLKDGLKLANIGIKSVIRKPSRSDNRPGIVVISFENLIHKKTVMKEKRSLKTSSKPLANKTTAQFNQDVIRKQESVNSDSNSSRTNDQRGQSTHSRTHNYSQQVNRHGEYTNEMLSFGAGNRRGRGFKPSRGLAETHLIGQAGIVVNGYTWIGNNRKQLHVRARAGSGGVALLVRNDVLSDYNVTKINDLVDGIIWIRFSERNNTES</sequence>